<dbReference type="Proteomes" id="UP000253689">
    <property type="component" value="Chromosome"/>
</dbReference>
<name>A0A345DNQ9_9MOLU</name>
<dbReference type="EMBL" id="CP031088">
    <property type="protein sequence ID" value="AXF95847.1"/>
    <property type="molecule type" value="Genomic_DNA"/>
</dbReference>
<reference evidence="2" key="1">
    <citation type="submission" date="2018-07" db="EMBL/GenBank/DDBJ databases">
        <title>Complete Genome Sequence of Spiroplasma phoeniceum.</title>
        <authorList>
            <person name="Davis R.E."/>
            <person name="Shao J.Y."/>
            <person name="Zhao Y."/>
            <person name="Silver A."/>
            <person name="Stump z."/>
            <person name="Gasparich G."/>
        </authorList>
    </citation>
    <scope>NUCLEOTIDE SEQUENCE [LARGE SCALE GENOMIC DNA]</scope>
    <source>
        <strain evidence="2">P40</strain>
    </source>
</reference>
<keyword evidence="2" id="KW-1185">Reference proteome</keyword>
<dbReference type="RefSeq" id="WP_114564674.1">
    <property type="nucleotide sequence ID" value="NZ_CP031088.1"/>
</dbReference>
<gene>
    <name evidence="1" type="ORF">SDAV_00864</name>
</gene>
<dbReference type="AlphaFoldDB" id="A0A345DNQ9"/>
<evidence type="ECO:0000313" key="1">
    <source>
        <dbReference type="EMBL" id="AXF95847.1"/>
    </source>
</evidence>
<evidence type="ECO:0000313" key="2">
    <source>
        <dbReference type="Proteomes" id="UP000253689"/>
    </source>
</evidence>
<accession>A0A345DNQ9</accession>
<proteinExistence type="predicted"/>
<dbReference type="KEGG" id="sphh:SDAV_00864"/>
<protein>
    <submittedName>
        <fullName evidence="1">Uncharacterized protein</fullName>
    </submittedName>
</protein>
<sequence length="66" mass="7970">MKCQRINCNNKNAYCGNSYIEKNDNKLEWNLGYKKEIILCEEHWLQNYQLENLIVNKKNLEGLNYD</sequence>
<organism evidence="1 2">
    <name type="scientific">Spiroplasma phoeniceum P40</name>
    <dbReference type="NCBI Taxonomy" id="1276259"/>
    <lineage>
        <taxon>Bacteria</taxon>
        <taxon>Bacillati</taxon>
        <taxon>Mycoplasmatota</taxon>
        <taxon>Mollicutes</taxon>
        <taxon>Entomoplasmatales</taxon>
        <taxon>Spiroplasmataceae</taxon>
        <taxon>Spiroplasma</taxon>
    </lineage>
</organism>